<dbReference type="InterPro" id="IPR040839">
    <property type="entry name" value="MG4"/>
</dbReference>
<dbReference type="PANTHER" id="PTHR11412">
    <property type="entry name" value="MACROGLOBULIN / COMPLEMENT"/>
    <property type="match status" value="1"/>
</dbReference>
<dbReference type="KEGG" id="lak:106161461"/>
<feature type="domain" description="Alpha-2-macroglobulin bait region" evidence="4">
    <location>
        <begin position="447"/>
        <end position="612"/>
    </location>
</feature>
<dbReference type="Gene3D" id="2.60.40.1930">
    <property type="match status" value="2"/>
</dbReference>
<gene>
    <name evidence="6" type="primary">LOC106161461</name>
</gene>
<feature type="chain" id="PRO_5015104626" evidence="3">
    <location>
        <begin position="21"/>
        <end position="777"/>
    </location>
</feature>
<dbReference type="InterPro" id="IPR013783">
    <property type="entry name" value="Ig-like_fold"/>
</dbReference>
<sequence>MSDILLFLITIFNLWLVTMANNGYLVTCPSVFRPAVEEVVSVTILQPTEPIQILAKLYTEDGKLLAKASEEIMGKGVLRIQVPRDARGRATLKVCGNCQFPKEGTYNFYNSTVIDIEDSGTAVFIQTDKPIYKPGQRVYINILTTGPDLKPVDDKMLAYVMEPKGSRIIQWADLKPLCCGLVNTSFPLSDQPTLGKWTIFAEVQGVKYNRTFEVQKYVAPKFEVIIEAPPYVDDWTKCHAIKIRARYLYGKEVIGNISSSVTVKGTGYYEDYKGLKVVTNSMIRGVVALNVCVSDLFPYDSRSYFRGVLSIRAVVTALDGNTAEAIDESCAVNKQLVDLEFSQDTRKHFKPGLPYRGKVLVYLPDGSPGDDITVQVAADVNGDRFSEQELVSKNGQVFFEFPPLPVMAQSVWIDAKVIKVYGKDVRDSYFSSYLSITSWYSPSKCHLLVESREDSYKIGDLAKFKIWSTCQCNFMLYYEVLSRGNIVTSGKHKVKRPHSRHSREAANVTLVTFQSKSPDPTPKSTNCHAVLTFPITAAMAPFGRLLVYYVKDTGEGVADTVRFDVQPGYENKISLALPKTEVGPGDLTRLRVSTKPASCVCLAAVDRSVYLLKPGYQLTTAKVFDELKKFDVTADQTDDTYWWGISRRRKKRSTFPWWTFFRSRDAKYAFEEAGLIILTDKVSLNHKQDPRDFQGPLFQSPFGDRYLALVRPYFYAAKITPRVARVSVLVCTFTMFLVSLGPVFGWSSYYISEGISCLYTLVFSNTHWVTFLTSLCT</sequence>
<dbReference type="Pfam" id="PF17791">
    <property type="entry name" value="MG3"/>
    <property type="match status" value="1"/>
</dbReference>
<dbReference type="GeneID" id="106161461"/>
<dbReference type="FunFam" id="2.60.40.1930:FF:000001">
    <property type="entry name" value="CD109 isoform 3"/>
    <property type="match status" value="1"/>
</dbReference>
<dbReference type="Pfam" id="PF01835">
    <property type="entry name" value="MG2"/>
    <property type="match status" value="1"/>
</dbReference>
<dbReference type="InterPro" id="IPR050473">
    <property type="entry name" value="A2M/Complement_sys"/>
</dbReference>
<dbReference type="Gene3D" id="2.60.40.10">
    <property type="entry name" value="Immunoglobulins"/>
    <property type="match status" value="1"/>
</dbReference>
<dbReference type="OrthoDB" id="6270234at2759"/>
<dbReference type="Gene3D" id="1.20.1070.10">
    <property type="entry name" value="Rhodopsin 7-helix transmembrane proteins"/>
    <property type="match status" value="1"/>
</dbReference>
<reference evidence="6" key="1">
    <citation type="submission" date="2025-08" db="UniProtKB">
        <authorList>
            <consortium name="RefSeq"/>
        </authorList>
    </citation>
    <scope>IDENTIFICATION</scope>
    <source>
        <tissue evidence="6">Gonads</tissue>
    </source>
</reference>
<dbReference type="GO" id="GO:0004866">
    <property type="term" value="F:endopeptidase inhibitor activity"/>
    <property type="evidence" value="ECO:0007669"/>
    <property type="project" value="InterPro"/>
</dbReference>
<dbReference type="SMART" id="SM01359">
    <property type="entry name" value="A2M_N_2"/>
    <property type="match status" value="1"/>
</dbReference>
<dbReference type="PANTHER" id="PTHR11412:SF139">
    <property type="entry name" value="C3 AND PZP-LIKE ALPHA-2-MACROGLOBULIN DOMAIN-CONTAINING PROTEIN 8"/>
    <property type="match status" value="1"/>
</dbReference>
<dbReference type="Gene3D" id="6.20.50.160">
    <property type="match status" value="1"/>
</dbReference>
<accession>A0A2R2MQS2</accession>
<dbReference type="Proteomes" id="UP000085678">
    <property type="component" value="Unplaced"/>
</dbReference>
<keyword evidence="1 3" id="KW-0732">Signal</keyword>
<evidence type="ECO:0000313" key="5">
    <source>
        <dbReference type="Proteomes" id="UP000085678"/>
    </source>
</evidence>
<evidence type="ECO:0000313" key="6">
    <source>
        <dbReference type="RefSeq" id="XP_023932595.1"/>
    </source>
</evidence>
<dbReference type="SUPFAM" id="SSF81321">
    <property type="entry name" value="Family A G protein-coupled receptor-like"/>
    <property type="match status" value="1"/>
</dbReference>
<dbReference type="Pfam" id="PF17789">
    <property type="entry name" value="MG4"/>
    <property type="match status" value="1"/>
</dbReference>
<evidence type="ECO:0000256" key="3">
    <source>
        <dbReference type="SAM" id="SignalP"/>
    </source>
</evidence>
<evidence type="ECO:0000256" key="2">
    <source>
        <dbReference type="ARBA" id="ARBA00023180"/>
    </source>
</evidence>
<dbReference type="AlphaFoldDB" id="A0A2R2MQS2"/>
<dbReference type="STRING" id="7574.A0A2R2MQS2"/>
<dbReference type="InterPro" id="IPR002890">
    <property type="entry name" value="MG2"/>
</dbReference>
<dbReference type="Pfam" id="PF07703">
    <property type="entry name" value="A2M_BRD"/>
    <property type="match status" value="1"/>
</dbReference>
<dbReference type="Gene3D" id="2.60.40.1940">
    <property type="match status" value="1"/>
</dbReference>
<evidence type="ECO:0000256" key="1">
    <source>
        <dbReference type="ARBA" id="ARBA00022729"/>
    </source>
</evidence>
<evidence type="ECO:0000259" key="4">
    <source>
        <dbReference type="SMART" id="SM01359"/>
    </source>
</evidence>
<feature type="signal peptide" evidence="3">
    <location>
        <begin position="1"/>
        <end position="20"/>
    </location>
</feature>
<protein>
    <submittedName>
        <fullName evidence="6">C3 and PZP-like alpha-2-macroglobulin domain-containing protein 8</fullName>
    </submittedName>
</protein>
<keyword evidence="2" id="KW-0325">Glycoprotein</keyword>
<dbReference type="RefSeq" id="XP_023932595.1">
    <property type="nucleotide sequence ID" value="XM_024076827.1"/>
</dbReference>
<dbReference type="InterPro" id="IPR041555">
    <property type="entry name" value="MG3"/>
</dbReference>
<dbReference type="InterPro" id="IPR011625">
    <property type="entry name" value="A2M_N_BRD"/>
</dbReference>
<name>A0A2R2MQS2_LINAN</name>
<organism evidence="5 6">
    <name type="scientific">Lingula anatina</name>
    <name type="common">Brachiopod</name>
    <name type="synonym">Lingula unguis</name>
    <dbReference type="NCBI Taxonomy" id="7574"/>
    <lineage>
        <taxon>Eukaryota</taxon>
        <taxon>Metazoa</taxon>
        <taxon>Spiralia</taxon>
        <taxon>Lophotrochozoa</taxon>
        <taxon>Brachiopoda</taxon>
        <taxon>Linguliformea</taxon>
        <taxon>Lingulata</taxon>
        <taxon>Lingulida</taxon>
        <taxon>Linguloidea</taxon>
        <taxon>Lingulidae</taxon>
        <taxon>Lingula</taxon>
    </lineage>
</organism>
<dbReference type="InParanoid" id="A0A2R2MQS2"/>
<keyword evidence="5" id="KW-1185">Reference proteome</keyword>
<proteinExistence type="predicted"/>